<evidence type="ECO:0008006" key="4">
    <source>
        <dbReference type="Google" id="ProtNLM"/>
    </source>
</evidence>
<keyword evidence="1" id="KW-0732">Signal</keyword>
<protein>
    <recommendedName>
        <fullName evidence="4">Secreted protein</fullName>
    </recommendedName>
</protein>
<reference evidence="2 3" key="1">
    <citation type="journal article" date="2021" name="Plant Biotechnol. J.">
        <title>Multi-omics assisted identification of the key and species-specific regulatory components of drought-tolerant mechanisms in Gossypium stocksii.</title>
        <authorList>
            <person name="Yu D."/>
            <person name="Ke L."/>
            <person name="Zhang D."/>
            <person name="Wu Y."/>
            <person name="Sun Y."/>
            <person name="Mei J."/>
            <person name="Sun J."/>
            <person name="Sun Y."/>
        </authorList>
    </citation>
    <scope>NUCLEOTIDE SEQUENCE [LARGE SCALE GENOMIC DNA]</scope>
    <source>
        <strain evidence="3">cv. E1</strain>
        <tissue evidence="2">Leaf</tissue>
    </source>
</reference>
<dbReference type="Proteomes" id="UP000828251">
    <property type="component" value="Unassembled WGS sequence"/>
</dbReference>
<organism evidence="2 3">
    <name type="scientific">Gossypium stocksii</name>
    <dbReference type="NCBI Taxonomy" id="47602"/>
    <lineage>
        <taxon>Eukaryota</taxon>
        <taxon>Viridiplantae</taxon>
        <taxon>Streptophyta</taxon>
        <taxon>Embryophyta</taxon>
        <taxon>Tracheophyta</taxon>
        <taxon>Spermatophyta</taxon>
        <taxon>Magnoliopsida</taxon>
        <taxon>eudicotyledons</taxon>
        <taxon>Gunneridae</taxon>
        <taxon>Pentapetalae</taxon>
        <taxon>rosids</taxon>
        <taxon>malvids</taxon>
        <taxon>Malvales</taxon>
        <taxon>Malvaceae</taxon>
        <taxon>Malvoideae</taxon>
        <taxon>Gossypium</taxon>
    </lineage>
</organism>
<accession>A0A9D3ZW54</accession>
<gene>
    <name evidence="2" type="ORF">J1N35_032332</name>
</gene>
<name>A0A9D3ZW54_9ROSI</name>
<dbReference type="AlphaFoldDB" id="A0A9D3ZW54"/>
<evidence type="ECO:0000313" key="2">
    <source>
        <dbReference type="EMBL" id="KAH1067345.1"/>
    </source>
</evidence>
<feature type="signal peptide" evidence="1">
    <location>
        <begin position="1"/>
        <end position="19"/>
    </location>
</feature>
<keyword evidence="3" id="KW-1185">Reference proteome</keyword>
<proteinExistence type="predicted"/>
<sequence>MLRCVSYFFSFLLTPCSKSRLSMVLCVRVALLCSSDCHDLVLLNMCLCLLYAHPSFVSPKTLTGTTTYQVYFTHGGRTLLFLSSACVFIQSYWFSVSYMELQSAKLVVCFSLCN</sequence>
<comment type="caution">
    <text evidence="2">The sequence shown here is derived from an EMBL/GenBank/DDBJ whole genome shotgun (WGS) entry which is preliminary data.</text>
</comment>
<feature type="chain" id="PRO_5038591979" description="Secreted protein" evidence="1">
    <location>
        <begin position="20"/>
        <end position="114"/>
    </location>
</feature>
<dbReference type="EMBL" id="JAIQCV010000009">
    <property type="protein sequence ID" value="KAH1067345.1"/>
    <property type="molecule type" value="Genomic_DNA"/>
</dbReference>
<evidence type="ECO:0000256" key="1">
    <source>
        <dbReference type="SAM" id="SignalP"/>
    </source>
</evidence>
<evidence type="ECO:0000313" key="3">
    <source>
        <dbReference type="Proteomes" id="UP000828251"/>
    </source>
</evidence>